<comment type="caution">
    <text evidence="1">The sequence shown here is derived from an EMBL/GenBank/DDBJ whole genome shotgun (WGS) entry which is preliminary data.</text>
</comment>
<protein>
    <submittedName>
        <fullName evidence="1">Uncharacterized protein</fullName>
    </submittedName>
</protein>
<proteinExistence type="predicted"/>
<reference evidence="1" key="1">
    <citation type="submission" date="2019-12" db="EMBL/GenBank/DDBJ databases">
        <title>Genome sequencing and annotation of Brassica cretica.</title>
        <authorList>
            <person name="Studholme D.J."/>
            <person name="Sarris P."/>
        </authorList>
    </citation>
    <scope>NUCLEOTIDE SEQUENCE</scope>
    <source>
        <strain evidence="1">PFS-109/04</strain>
        <tissue evidence="1">Leaf</tissue>
    </source>
</reference>
<accession>A0A8S9NGN3</accession>
<dbReference type="Proteomes" id="UP000712600">
    <property type="component" value="Unassembled WGS sequence"/>
</dbReference>
<evidence type="ECO:0000313" key="2">
    <source>
        <dbReference type="Proteomes" id="UP000712600"/>
    </source>
</evidence>
<name>A0A8S9NGN3_BRACR</name>
<organism evidence="1 2">
    <name type="scientific">Brassica cretica</name>
    <name type="common">Mustard</name>
    <dbReference type="NCBI Taxonomy" id="69181"/>
    <lineage>
        <taxon>Eukaryota</taxon>
        <taxon>Viridiplantae</taxon>
        <taxon>Streptophyta</taxon>
        <taxon>Embryophyta</taxon>
        <taxon>Tracheophyta</taxon>
        <taxon>Spermatophyta</taxon>
        <taxon>Magnoliopsida</taxon>
        <taxon>eudicotyledons</taxon>
        <taxon>Gunneridae</taxon>
        <taxon>Pentapetalae</taxon>
        <taxon>rosids</taxon>
        <taxon>malvids</taxon>
        <taxon>Brassicales</taxon>
        <taxon>Brassicaceae</taxon>
        <taxon>Brassiceae</taxon>
        <taxon>Brassica</taxon>
    </lineage>
</organism>
<dbReference type="AlphaFoldDB" id="A0A8S9NGN3"/>
<evidence type="ECO:0000313" key="1">
    <source>
        <dbReference type="EMBL" id="KAF3501456.1"/>
    </source>
</evidence>
<gene>
    <name evidence="1" type="ORF">F2Q69_00039693</name>
</gene>
<sequence>MPNWCKKKEGWVMGMMGTDCTAHFSLAATCLHLVGHFSFTSQNGILKKQMESHKRVAAEFASAWYK</sequence>
<dbReference type="EMBL" id="QGKX02001621">
    <property type="protein sequence ID" value="KAF3501456.1"/>
    <property type="molecule type" value="Genomic_DNA"/>
</dbReference>